<dbReference type="Proteomes" id="UP000309848">
    <property type="component" value="Unassembled WGS sequence"/>
</dbReference>
<proteinExistence type="predicted"/>
<keyword evidence="1" id="KW-1133">Transmembrane helix</keyword>
<reference evidence="2 3" key="1">
    <citation type="submission" date="2019-04" db="EMBL/GenBank/DDBJ databases">
        <title>Sphingomonas psychrotolerans sp. nov., isolated from soil in the Tianshan Mountains, Xinjiang, China.</title>
        <authorList>
            <person name="Luo Y."/>
            <person name="Sheng H."/>
        </authorList>
    </citation>
    <scope>NUCLEOTIDE SEQUENCE [LARGE SCALE GENOMIC DNA]</scope>
    <source>
        <strain evidence="2 3">KIS18-15</strain>
    </source>
</reference>
<gene>
    <name evidence="2" type="ORF">E5A74_00965</name>
</gene>
<protein>
    <recommendedName>
        <fullName evidence="4">Phage holin family protein</fullName>
    </recommendedName>
</protein>
<name>A0A4S1WRZ9_9SPHN</name>
<dbReference type="EMBL" id="SRXU01000001">
    <property type="protein sequence ID" value="TGX45783.1"/>
    <property type="molecule type" value="Genomic_DNA"/>
</dbReference>
<keyword evidence="3" id="KW-1185">Reference proteome</keyword>
<dbReference type="RefSeq" id="WP_135981941.1">
    <property type="nucleotide sequence ID" value="NZ_JAASQM010000001.1"/>
</dbReference>
<dbReference type="InterPro" id="IPR009937">
    <property type="entry name" value="Phage_holin_3_6"/>
</dbReference>
<accession>A0A4S1WRZ9</accession>
<dbReference type="AlphaFoldDB" id="A0A4S1WRZ9"/>
<evidence type="ECO:0008006" key="4">
    <source>
        <dbReference type="Google" id="ProtNLM"/>
    </source>
</evidence>
<dbReference type="OrthoDB" id="7595734at2"/>
<feature type="transmembrane region" description="Helical" evidence="1">
    <location>
        <begin position="80"/>
        <end position="102"/>
    </location>
</feature>
<evidence type="ECO:0000256" key="1">
    <source>
        <dbReference type="SAM" id="Phobius"/>
    </source>
</evidence>
<evidence type="ECO:0000313" key="3">
    <source>
        <dbReference type="Proteomes" id="UP000309848"/>
    </source>
</evidence>
<keyword evidence="1" id="KW-0812">Transmembrane</keyword>
<comment type="caution">
    <text evidence="2">The sequence shown here is derived from an EMBL/GenBank/DDBJ whole genome shotgun (WGS) entry which is preliminary data.</text>
</comment>
<feature type="transmembrane region" description="Helical" evidence="1">
    <location>
        <begin position="48"/>
        <end position="74"/>
    </location>
</feature>
<dbReference type="Pfam" id="PF07332">
    <property type="entry name" value="Phage_holin_3_6"/>
    <property type="match status" value="1"/>
</dbReference>
<keyword evidence="1" id="KW-0472">Membrane</keyword>
<sequence>MDEPEAQEESIGTLIGRLVEDGKSYARAEIGYYRTLAGRKLAEAKLGLIFGAAALVIALCSVTALLVGLILSLSGLVGPGWATLIVIVAALALAGLLGWLAYQRIQRLFGSKP</sequence>
<evidence type="ECO:0000313" key="2">
    <source>
        <dbReference type="EMBL" id="TGX45783.1"/>
    </source>
</evidence>
<organism evidence="2 3">
    <name type="scientific">Sphingomonas naasensis</name>
    <dbReference type="NCBI Taxonomy" id="1344951"/>
    <lineage>
        <taxon>Bacteria</taxon>
        <taxon>Pseudomonadati</taxon>
        <taxon>Pseudomonadota</taxon>
        <taxon>Alphaproteobacteria</taxon>
        <taxon>Sphingomonadales</taxon>
        <taxon>Sphingomonadaceae</taxon>
        <taxon>Sphingomonas</taxon>
    </lineage>
</organism>